<feature type="region of interest" description="Disordered" evidence="1">
    <location>
        <begin position="84"/>
        <end position="126"/>
    </location>
</feature>
<feature type="signal peptide" evidence="2">
    <location>
        <begin position="1"/>
        <end position="17"/>
    </location>
</feature>
<proteinExistence type="predicted"/>
<protein>
    <submittedName>
        <fullName evidence="3">Uncharacterized protein</fullName>
    </submittedName>
</protein>
<feature type="compositionally biased region" description="Basic and acidic residues" evidence="1">
    <location>
        <begin position="89"/>
        <end position="112"/>
    </location>
</feature>
<evidence type="ECO:0000313" key="4">
    <source>
        <dbReference type="Proteomes" id="UP000693970"/>
    </source>
</evidence>
<comment type="caution">
    <text evidence="3">The sequence shown here is derived from an EMBL/GenBank/DDBJ whole genome shotgun (WGS) entry which is preliminary data.</text>
</comment>
<gene>
    <name evidence="3" type="ORF">IV203_031669</name>
</gene>
<accession>A0A9K3LYI0</accession>
<name>A0A9K3LYI0_9STRA</name>
<dbReference type="Proteomes" id="UP000693970">
    <property type="component" value="Unassembled WGS sequence"/>
</dbReference>
<dbReference type="EMBL" id="JAGRRH010000006">
    <property type="protein sequence ID" value="KAG7368926.1"/>
    <property type="molecule type" value="Genomic_DNA"/>
</dbReference>
<keyword evidence="2" id="KW-0732">Signal</keyword>
<sequence>MKVASLIVAFTAPFTSAFQAALPVDRASIMPSTKLGMNGSSQKNRNPMEDLLRRLTNNFEPFHGHGSLENDLDEQWEAQQEVLRNRRSNHLDKSHLKQKYSDPSKVKFDGKVGDSTTSQFGKDLNP</sequence>
<organism evidence="3 4">
    <name type="scientific">Nitzschia inconspicua</name>
    <dbReference type="NCBI Taxonomy" id="303405"/>
    <lineage>
        <taxon>Eukaryota</taxon>
        <taxon>Sar</taxon>
        <taxon>Stramenopiles</taxon>
        <taxon>Ochrophyta</taxon>
        <taxon>Bacillariophyta</taxon>
        <taxon>Bacillariophyceae</taxon>
        <taxon>Bacillariophycidae</taxon>
        <taxon>Bacillariales</taxon>
        <taxon>Bacillariaceae</taxon>
        <taxon>Nitzschia</taxon>
    </lineage>
</organism>
<evidence type="ECO:0000256" key="2">
    <source>
        <dbReference type="SAM" id="SignalP"/>
    </source>
</evidence>
<reference evidence="3" key="1">
    <citation type="journal article" date="2021" name="Sci. Rep.">
        <title>Diploid genomic architecture of Nitzschia inconspicua, an elite biomass production diatom.</title>
        <authorList>
            <person name="Oliver A."/>
            <person name="Podell S."/>
            <person name="Pinowska A."/>
            <person name="Traller J.C."/>
            <person name="Smith S.R."/>
            <person name="McClure R."/>
            <person name="Beliaev A."/>
            <person name="Bohutskyi P."/>
            <person name="Hill E.A."/>
            <person name="Rabines A."/>
            <person name="Zheng H."/>
            <person name="Allen L.Z."/>
            <person name="Kuo A."/>
            <person name="Grigoriev I.V."/>
            <person name="Allen A.E."/>
            <person name="Hazlebeck D."/>
            <person name="Allen E.E."/>
        </authorList>
    </citation>
    <scope>NUCLEOTIDE SEQUENCE</scope>
    <source>
        <strain evidence="3">Hildebrandi</strain>
    </source>
</reference>
<evidence type="ECO:0000313" key="3">
    <source>
        <dbReference type="EMBL" id="KAG7368926.1"/>
    </source>
</evidence>
<keyword evidence="4" id="KW-1185">Reference proteome</keyword>
<feature type="chain" id="PRO_5039932263" evidence="2">
    <location>
        <begin position="18"/>
        <end position="126"/>
    </location>
</feature>
<dbReference type="AlphaFoldDB" id="A0A9K3LYI0"/>
<reference evidence="3" key="2">
    <citation type="submission" date="2021-04" db="EMBL/GenBank/DDBJ databases">
        <authorList>
            <person name="Podell S."/>
        </authorList>
    </citation>
    <scope>NUCLEOTIDE SEQUENCE</scope>
    <source>
        <strain evidence="3">Hildebrandi</strain>
    </source>
</reference>
<evidence type="ECO:0000256" key="1">
    <source>
        <dbReference type="SAM" id="MobiDB-lite"/>
    </source>
</evidence>
<dbReference type="OrthoDB" id="50312at2759"/>